<feature type="active site" evidence="3">
    <location>
        <position position="267"/>
    </location>
</feature>
<gene>
    <name evidence="6" type="ORF">BOKJ2_LOCUS12734</name>
</gene>
<dbReference type="Gene3D" id="3.40.605.10">
    <property type="entry name" value="Aldehyde Dehydrogenase, Chain A, domain 1"/>
    <property type="match status" value="1"/>
</dbReference>
<comment type="similarity">
    <text evidence="1 4">Belongs to the aldehyde dehydrogenase family.</text>
</comment>
<evidence type="ECO:0000256" key="4">
    <source>
        <dbReference type="RuleBase" id="RU003345"/>
    </source>
</evidence>
<evidence type="ECO:0000256" key="2">
    <source>
        <dbReference type="ARBA" id="ARBA00023002"/>
    </source>
</evidence>
<dbReference type="Pfam" id="PF00171">
    <property type="entry name" value="Aldedh"/>
    <property type="match status" value="1"/>
</dbReference>
<dbReference type="EMBL" id="CAJFDH010000006">
    <property type="protein sequence ID" value="CAD5228550.1"/>
    <property type="molecule type" value="Genomic_DNA"/>
</dbReference>
<dbReference type="Proteomes" id="UP000614601">
    <property type="component" value="Unassembled WGS sequence"/>
</dbReference>
<evidence type="ECO:0000256" key="3">
    <source>
        <dbReference type="PROSITE-ProRule" id="PRU10007"/>
    </source>
</evidence>
<dbReference type="InterPro" id="IPR016163">
    <property type="entry name" value="Ald_DH_C"/>
</dbReference>
<dbReference type="InterPro" id="IPR015590">
    <property type="entry name" value="Aldehyde_DH_dom"/>
</dbReference>
<evidence type="ECO:0000256" key="1">
    <source>
        <dbReference type="ARBA" id="ARBA00009986"/>
    </source>
</evidence>
<dbReference type="InterPro" id="IPR029510">
    <property type="entry name" value="Ald_DH_CS_GLU"/>
</dbReference>
<reference evidence="6" key="1">
    <citation type="submission" date="2020-09" db="EMBL/GenBank/DDBJ databases">
        <authorList>
            <person name="Kikuchi T."/>
        </authorList>
    </citation>
    <scope>NUCLEOTIDE SEQUENCE</scope>
    <source>
        <strain evidence="6">SH1</strain>
    </source>
</reference>
<protein>
    <recommendedName>
        <fullName evidence="5">Aldehyde dehydrogenase domain-containing protein</fullName>
    </recommendedName>
</protein>
<dbReference type="OrthoDB" id="310895at2759"/>
<dbReference type="EMBL" id="CAJFCW020000006">
    <property type="protein sequence ID" value="CAG9124648.1"/>
    <property type="molecule type" value="Genomic_DNA"/>
</dbReference>
<organism evidence="6 7">
    <name type="scientific">Bursaphelenchus okinawaensis</name>
    <dbReference type="NCBI Taxonomy" id="465554"/>
    <lineage>
        <taxon>Eukaryota</taxon>
        <taxon>Metazoa</taxon>
        <taxon>Ecdysozoa</taxon>
        <taxon>Nematoda</taxon>
        <taxon>Chromadorea</taxon>
        <taxon>Rhabditida</taxon>
        <taxon>Tylenchina</taxon>
        <taxon>Tylenchomorpha</taxon>
        <taxon>Aphelenchoidea</taxon>
        <taxon>Aphelenchoididae</taxon>
        <taxon>Bursaphelenchus</taxon>
    </lineage>
</organism>
<accession>A0A811LJ68</accession>
<comment type="caution">
    <text evidence="6">The sequence shown here is derived from an EMBL/GenBank/DDBJ whole genome shotgun (WGS) entry which is preliminary data.</text>
</comment>
<evidence type="ECO:0000259" key="5">
    <source>
        <dbReference type="Pfam" id="PF00171"/>
    </source>
</evidence>
<dbReference type="InterPro" id="IPR016161">
    <property type="entry name" value="Ald_DH/histidinol_DH"/>
</dbReference>
<dbReference type="FunFam" id="3.40.605.10:FF:000007">
    <property type="entry name" value="NAD/NADP-dependent betaine aldehyde dehydrogenase"/>
    <property type="match status" value="1"/>
</dbReference>
<evidence type="ECO:0000313" key="7">
    <source>
        <dbReference type="Proteomes" id="UP000614601"/>
    </source>
</evidence>
<dbReference type="PANTHER" id="PTHR11699">
    <property type="entry name" value="ALDEHYDE DEHYDROGENASE-RELATED"/>
    <property type="match status" value="1"/>
</dbReference>
<keyword evidence="7" id="KW-1185">Reference proteome</keyword>
<dbReference type="InterPro" id="IPR016160">
    <property type="entry name" value="Ald_DH_CS_CYS"/>
</dbReference>
<dbReference type="Proteomes" id="UP000783686">
    <property type="component" value="Unassembled WGS sequence"/>
</dbReference>
<dbReference type="PROSITE" id="PS00070">
    <property type="entry name" value="ALDEHYDE_DEHYDR_CYS"/>
    <property type="match status" value="1"/>
</dbReference>
<dbReference type="Gene3D" id="3.40.309.10">
    <property type="entry name" value="Aldehyde Dehydrogenase, Chain A, domain 2"/>
    <property type="match status" value="1"/>
</dbReference>
<name>A0A811LJ68_9BILA</name>
<dbReference type="FunFam" id="3.40.309.10:FF:000012">
    <property type="entry name" value="Betaine aldehyde dehydrogenase"/>
    <property type="match status" value="1"/>
</dbReference>
<dbReference type="PROSITE" id="PS00687">
    <property type="entry name" value="ALDEHYDE_DEHYDR_GLU"/>
    <property type="match status" value="1"/>
</dbReference>
<dbReference type="InterPro" id="IPR016162">
    <property type="entry name" value="Ald_DH_N"/>
</dbReference>
<proteinExistence type="inferred from homology"/>
<dbReference type="SUPFAM" id="SSF53720">
    <property type="entry name" value="ALDH-like"/>
    <property type="match status" value="1"/>
</dbReference>
<dbReference type="GO" id="GO:0016620">
    <property type="term" value="F:oxidoreductase activity, acting on the aldehyde or oxo group of donors, NAD or NADP as acceptor"/>
    <property type="evidence" value="ECO:0007669"/>
    <property type="project" value="InterPro"/>
</dbReference>
<dbReference type="AlphaFoldDB" id="A0A811LJ68"/>
<sequence length="507" mass="55551">MGAEKCPVDSFQVVHDVKQGLHFFDGRRQNIDQSDSCGEFEVFKPSTGEVLCKCFSANKEFVNKIVEKAHKAQLEWAKLIPLERGKVLQRASEIINDHIEELAKAETTGNGKTLKESAADVTGAGTTFQFYGGIAPATLKGDYFDLQNGYISYTRYEPFGVVGCIGAWNYPFDITCRKTAPALAAGNAVIYKPSPWATNTAVILGEILKAAGLPDGLYNVLQGETETGEALCLNPLVRRVTFTGSVGGGCAVQKSCASNGIKPVTAELGGKSPYIVFEDSCPDQATDAAIRANFMTQGQCCTNATRVFVHESIMDKFQEVLLKKLEKMKVGDPFDENTKVGAVICGDHLERVEGFVERAVKEGAKLLRGGKRLHPEGFENGFYFDPAVMVNVKDDMEITKDEVFGSVMLLLPFKTEEEVIQRANDTSYGLAAGLHTNSLQRAHRVARQLEAGNVFINSFNMQQPFVPFGGYKNSGYGKENSEECLREFAQIKSVYLNVEGEIPHILN</sequence>
<keyword evidence="2 4" id="KW-0560">Oxidoreductase</keyword>
<evidence type="ECO:0000313" key="6">
    <source>
        <dbReference type="EMBL" id="CAD5228550.1"/>
    </source>
</evidence>
<feature type="domain" description="Aldehyde dehydrogenase" evidence="5">
    <location>
        <begin position="34"/>
        <end position="494"/>
    </location>
</feature>